<dbReference type="InterPro" id="IPR030689">
    <property type="entry name" value="Cytochrome_b"/>
</dbReference>
<dbReference type="InterPro" id="IPR048260">
    <property type="entry name" value="Cytochrome_b_C_euk/bac"/>
</dbReference>
<evidence type="ECO:0000256" key="7">
    <source>
        <dbReference type="ARBA" id="ARBA00022660"/>
    </source>
</evidence>
<gene>
    <name evidence="18" type="ORF">M0G41_02670</name>
</gene>
<accession>A0ABT0GDE9</accession>
<dbReference type="CDD" id="cd00284">
    <property type="entry name" value="Cytochrome_b_N"/>
    <property type="match status" value="1"/>
</dbReference>
<dbReference type="PROSITE" id="PS51002">
    <property type="entry name" value="CYTB_NTER"/>
    <property type="match status" value="1"/>
</dbReference>
<dbReference type="CDD" id="cd00290">
    <property type="entry name" value="cytochrome_b_C"/>
    <property type="match status" value="1"/>
</dbReference>
<dbReference type="SUPFAM" id="SSF81648">
    <property type="entry name" value="a domain/subunit of cytochrome bc1 complex (Ubiquinol-cytochrome c reductase)"/>
    <property type="match status" value="1"/>
</dbReference>
<dbReference type="PANTHER" id="PTHR19271">
    <property type="entry name" value="CYTOCHROME B"/>
    <property type="match status" value="1"/>
</dbReference>
<dbReference type="InterPro" id="IPR005797">
    <property type="entry name" value="Cyt_b/b6_N"/>
</dbReference>
<dbReference type="PANTHER" id="PTHR19271:SF16">
    <property type="entry name" value="CYTOCHROME B"/>
    <property type="match status" value="1"/>
</dbReference>
<evidence type="ECO:0000256" key="13">
    <source>
        <dbReference type="ARBA" id="ARBA00023136"/>
    </source>
</evidence>
<evidence type="ECO:0000256" key="3">
    <source>
        <dbReference type="ARBA" id="ARBA00011649"/>
    </source>
</evidence>
<protein>
    <recommendedName>
        <fullName evidence="4 14">Cytochrome b</fullName>
    </recommendedName>
</protein>
<evidence type="ECO:0000256" key="10">
    <source>
        <dbReference type="ARBA" id="ARBA00022982"/>
    </source>
</evidence>
<comment type="function">
    <text evidence="1 14">Component of the ubiquinol-cytochrome c reductase complex (complex III or cytochrome b-c1 complex), which is a respiratory chain that generates an electrochemical potential coupled to ATP synthesis.</text>
</comment>
<keyword evidence="11 15" id="KW-1133">Transmembrane helix</keyword>
<keyword evidence="5 14" id="KW-0813">Transport</keyword>
<feature type="transmembrane region" description="Helical" evidence="15">
    <location>
        <begin position="155"/>
        <end position="172"/>
    </location>
</feature>
<proteinExistence type="inferred from homology"/>
<keyword evidence="9" id="KW-0479">Metal-binding</keyword>
<dbReference type="InterPro" id="IPR005798">
    <property type="entry name" value="Cyt_b/b6_C"/>
</dbReference>
<comment type="similarity">
    <text evidence="14">Belongs to the cytochrome b family.</text>
</comment>
<feature type="transmembrane region" description="Helical" evidence="15">
    <location>
        <begin position="315"/>
        <end position="334"/>
    </location>
</feature>
<dbReference type="InterPro" id="IPR027387">
    <property type="entry name" value="Cytb/b6-like_sf"/>
</dbReference>
<feature type="transmembrane region" description="Helical" evidence="15">
    <location>
        <begin position="126"/>
        <end position="148"/>
    </location>
</feature>
<keyword evidence="8 14" id="KW-0812">Transmembrane</keyword>
<comment type="caution">
    <text evidence="18">The sequence shown here is derived from an EMBL/GenBank/DDBJ whole genome shotgun (WGS) entry which is preliminary data.</text>
</comment>
<feature type="transmembrane region" description="Helical" evidence="15">
    <location>
        <begin position="192"/>
        <end position="213"/>
    </location>
</feature>
<evidence type="ECO:0000256" key="8">
    <source>
        <dbReference type="ARBA" id="ARBA00022692"/>
    </source>
</evidence>
<evidence type="ECO:0000313" key="18">
    <source>
        <dbReference type="EMBL" id="MCK7592567.1"/>
    </source>
</evidence>
<evidence type="ECO:0000256" key="15">
    <source>
        <dbReference type="SAM" id="Phobius"/>
    </source>
</evidence>
<feature type="transmembrane region" description="Helical" evidence="15">
    <location>
        <begin position="377"/>
        <end position="396"/>
    </location>
</feature>
<evidence type="ECO:0000256" key="14">
    <source>
        <dbReference type="RuleBase" id="RU003385"/>
    </source>
</evidence>
<name>A0ABT0GDE9_9GAMM</name>
<reference evidence="18" key="1">
    <citation type="submission" date="2022-04" db="EMBL/GenBank/DDBJ databases">
        <title>Lysobacter sp. CAU 1642 isolated from sea sand.</title>
        <authorList>
            <person name="Kim W."/>
        </authorList>
    </citation>
    <scope>NUCLEOTIDE SEQUENCE</scope>
    <source>
        <strain evidence="18">CAU 1642</strain>
    </source>
</reference>
<dbReference type="PIRSF" id="PIRSF038885">
    <property type="entry name" value="COB"/>
    <property type="match status" value="1"/>
</dbReference>
<dbReference type="InterPro" id="IPR016174">
    <property type="entry name" value="Di-haem_cyt_TM"/>
</dbReference>
<dbReference type="Proteomes" id="UP001431449">
    <property type="component" value="Unassembled WGS sequence"/>
</dbReference>
<sequence length="413" mass="47173">MANMIDRSVATVTDWVNARTPGLVPFYKKHMSEYYAPKNFNIWYYFGSLAILVLVNQIVTGIWLTMNYKPSAAEAFASVEYIMRDVDYGWLIRYMHSTGASAFFIVVYLHMFRGLVYGSYQKPRELVWIIGMLIFLTLMAEAFMGYVLPWGQMSYWGAQVIINLFGAVPYVGEALTEFIRGDYLVSDATLNRFFALHVIALPLVILLLVVLHLGALHEVGSNNPDGVDIKKKKVDGKPVDGIPFHPYYTVKDLFGAGFFLTIMAFIVFYAPTFGDLFLEYDNFVPADPLVTPEHIKPVWYFTPYYAMLRAVPDKFFGVVVMGGAVLILFLLPWLDKSPVRSIRYRGWLSKLLLTIFVIAFVALGWLGLQSGSETQTLMARIFTFYYFAFFILMPIWTRMDAVKAVPERVTMHD</sequence>
<feature type="transmembrane region" description="Helical" evidence="15">
    <location>
        <begin position="253"/>
        <end position="270"/>
    </location>
</feature>
<evidence type="ECO:0000259" key="17">
    <source>
        <dbReference type="PROSITE" id="PS51003"/>
    </source>
</evidence>
<feature type="domain" description="Cytochrome b/b6 C-terminal region profile" evidence="17">
    <location>
        <begin position="234"/>
        <end position="407"/>
    </location>
</feature>
<feature type="transmembrane region" description="Helical" evidence="15">
    <location>
        <begin position="346"/>
        <end position="365"/>
    </location>
</feature>
<evidence type="ECO:0000256" key="9">
    <source>
        <dbReference type="ARBA" id="ARBA00022723"/>
    </source>
</evidence>
<evidence type="ECO:0000256" key="4">
    <source>
        <dbReference type="ARBA" id="ARBA00013531"/>
    </source>
</evidence>
<keyword evidence="7 14" id="KW-0679">Respiratory chain</keyword>
<comment type="cofactor">
    <cofactor evidence="14">
        <name>heme b</name>
        <dbReference type="ChEBI" id="CHEBI:60344"/>
    </cofactor>
    <text evidence="14">Binds 2 heme groups non-covalently.</text>
</comment>
<evidence type="ECO:0000256" key="1">
    <source>
        <dbReference type="ARBA" id="ARBA00002444"/>
    </source>
</evidence>
<evidence type="ECO:0000256" key="6">
    <source>
        <dbReference type="ARBA" id="ARBA00022617"/>
    </source>
</evidence>
<dbReference type="InterPro" id="IPR036150">
    <property type="entry name" value="Cyt_b/b6_C_sf"/>
</dbReference>
<dbReference type="Gene3D" id="1.20.810.10">
    <property type="entry name" value="Cytochrome Bc1 Complex, Chain C"/>
    <property type="match status" value="1"/>
</dbReference>
<keyword evidence="6 14" id="KW-0349">Heme</keyword>
<organism evidence="18 19">
    <name type="scientific">Pseudomarimonas salicorniae</name>
    <dbReference type="NCBI Taxonomy" id="2933270"/>
    <lineage>
        <taxon>Bacteria</taxon>
        <taxon>Pseudomonadati</taxon>
        <taxon>Pseudomonadota</taxon>
        <taxon>Gammaproteobacteria</taxon>
        <taxon>Lysobacterales</taxon>
        <taxon>Lysobacteraceae</taxon>
        <taxon>Pseudomarimonas</taxon>
    </lineage>
</organism>
<dbReference type="Pfam" id="PF00033">
    <property type="entry name" value="Cytochrome_B"/>
    <property type="match status" value="1"/>
</dbReference>
<dbReference type="RefSeq" id="WP_248204772.1">
    <property type="nucleotide sequence ID" value="NZ_JALNMH010000002.1"/>
</dbReference>
<evidence type="ECO:0000259" key="16">
    <source>
        <dbReference type="PROSITE" id="PS51002"/>
    </source>
</evidence>
<comment type="subcellular location">
    <subcellularLocation>
        <location evidence="2">Membrane</location>
        <topology evidence="2">Multi-pass membrane protein</topology>
    </subcellularLocation>
</comment>
<keyword evidence="10 14" id="KW-0249">Electron transport</keyword>
<dbReference type="PROSITE" id="PS51003">
    <property type="entry name" value="CYTB_CTER"/>
    <property type="match status" value="1"/>
</dbReference>
<keyword evidence="13 15" id="KW-0472">Membrane</keyword>
<evidence type="ECO:0000256" key="2">
    <source>
        <dbReference type="ARBA" id="ARBA00004141"/>
    </source>
</evidence>
<dbReference type="Pfam" id="PF00032">
    <property type="entry name" value="Cytochrom_B_C"/>
    <property type="match status" value="1"/>
</dbReference>
<keyword evidence="12" id="KW-0408">Iron</keyword>
<evidence type="ECO:0000313" key="19">
    <source>
        <dbReference type="Proteomes" id="UP001431449"/>
    </source>
</evidence>
<dbReference type="SUPFAM" id="SSF81342">
    <property type="entry name" value="Transmembrane di-heme cytochromes"/>
    <property type="match status" value="1"/>
</dbReference>
<feature type="transmembrane region" description="Helical" evidence="15">
    <location>
        <begin position="100"/>
        <end position="120"/>
    </location>
</feature>
<evidence type="ECO:0000256" key="12">
    <source>
        <dbReference type="ARBA" id="ARBA00023004"/>
    </source>
</evidence>
<comment type="subunit">
    <text evidence="3 14">The main subunits of complex b-c1 are: cytochrome b, cytochrome c1 and the Rieske protein.</text>
</comment>
<evidence type="ECO:0000256" key="5">
    <source>
        <dbReference type="ARBA" id="ARBA00022448"/>
    </source>
</evidence>
<feature type="transmembrane region" description="Helical" evidence="15">
    <location>
        <begin position="42"/>
        <end position="64"/>
    </location>
</feature>
<keyword evidence="19" id="KW-1185">Reference proteome</keyword>
<dbReference type="EMBL" id="JALNMH010000002">
    <property type="protein sequence ID" value="MCK7592567.1"/>
    <property type="molecule type" value="Genomic_DNA"/>
</dbReference>
<dbReference type="InterPro" id="IPR048259">
    <property type="entry name" value="Cytochrome_b_N_euk/bac"/>
</dbReference>
<evidence type="ECO:0000256" key="11">
    <source>
        <dbReference type="ARBA" id="ARBA00022989"/>
    </source>
</evidence>
<feature type="domain" description="Cytochrome b/b6 N-terminal region profile" evidence="16">
    <location>
        <begin position="12"/>
        <end position="225"/>
    </location>
</feature>